<evidence type="ECO:0000313" key="2">
    <source>
        <dbReference type="EMBL" id="QCY70035.1"/>
    </source>
</evidence>
<evidence type="ECO:0000256" key="1">
    <source>
        <dbReference type="SAM" id="Phobius"/>
    </source>
</evidence>
<dbReference type="RefSeq" id="WP_139066598.1">
    <property type="nucleotide sequence ID" value="NZ_CP040812.1"/>
</dbReference>
<feature type="transmembrane region" description="Helical" evidence="1">
    <location>
        <begin position="16"/>
        <end position="34"/>
    </location>
</feature>
<reference evidence="2 3" key="1">
    <citation type="submission" date="2019-06" db="EMBL/GenBank/DDBJ databases">
        <title>Complete genome sequence of Antarcticibacterium flavum KCTC 52984T from an Antarctic marine sediment.</title>
        <authorList>
            <person name="Lee Y.M."/>
            <person name="Shin S.C."/>
        </authorList>
    </citation>
    <scope>NUCLEOTIDE SEQUENCE [LARGE SCALE GENOMIC DNA]</scope>
    <source>
        <strain evidence="2 3">KCTC 52984</strain>
    </source>
</reference>
<keyword evidence="1" id="KW-0812">Transmembrane</keyword>
<feature type="transmembrane region" description="Helical" evidence="1">
    <location>
        <begin position="46"/>
        <end position="67"/>
    </location>
</feature>
<dbReference type="AlphaFoldDB" id="A0A5B7X4M6"/>
<organism evidence="2 3">
    <name type="scientific">Antarcticibacterium flavum</name>
    <dbReference type="NCBI Taxonomy" id="2058175"/>
    <lineage>
        <taxon>Bacteria</taxon>
        <taxon>Pseudomonadati</taxon>
        <taxon>Bacteroidota</taxon>
        <taxon>Flavobacteriia</taxon>
        <taxon>Flavobacteriales</taxon>
        <taxon>Flavobacteriaceae</taxon>
        <taxon>Antarcticibacterium</taxon>
    </lineage>
</organism>
<keyword evidence="1" id="KW-0472">Membrane</keyword>
<protein>
    <submittedName>
        <fullName evidence="2">Uncharacterized protein</fullName>
    </submittedName>
</protein>
<accession>A0A5B7X4M6</accession>
<sequence length="77" mass="9054">MKIRTRNKSNWYDSRSLVEILLFMLPPLGLYALYRNNSIRSQNIRILYATIGILTGVFMLMILFNNFSKLSTPFLSY</sequence>
<dbReference type="Proteomes" id="UP000309016">
    <property type="component" value="Chromosome"/>
</dbReference>
<gene>
    <name evidence="2" type="ORF">FHG64_11845</name>
</gene>
<evidence type="ECO:0000313" key="3">
    <source>
        <dbReference type="Proteomes" id="UP000309016"/>
    </source>
</evidence>
<dbReference type="KEGG" id="afla:FHG64_11845"/>
<dbReference type="EMBL" id="CP040812">
    <property type="protein sequence ID" value="QCY70035.1"/>
    <property type="molecule type" value="Genomic_DNA"/>
</dbReference>
<dbReference type="OrthoDB" id="1452946at2"/>
<keyword evidence="1" id="KW-1133">Transmembrane helix</keyword>
<keyword evidence="3" id="KW-1185">Reference proteome</keyword>
<name>A0A5B7X4M6_9FLAO</name>
<proteinExistence type="predicted"/>